<reference evidence="1" key="1">
    <citation type="submission" date="2014-09" db="EMBL/GenBank/DDBJ databases">
        <authorList>
            <person name="Magalhaes I.L.F."/>
            <person name="Oliveira U."/>
            <person name="Santos F.R."/>
            <person name="Vidigal T.H.D.A."/>
            <person name="Brescovit A.D."/>
            <person name="Santos A.J."/>
        </authorList>
    </citation>
    <scope>NUCLEOTIDE SEQUENCE</scope>
    <source>
        <tissue evidence="1">Shoot tissue taken approximately 20 cm above the soil surface</tissue>
    </source>
</reference>
<protein>
    <submittedName>
        <fullName evidence="1">Uncharacterized protein</fullName>
    </submittedName>
</protein>
<dbReference type="AlphaFoldDB" id="A0A0A9AIC7"/>
<sequence length="25" mass="3124">MCKYKRFNLKTSPRMCFARYFQNCS</sequence>
<proteinExistence type="predicted"/>
<accession>A0A0A9AIC7</accession>
<name>A0A0A9AIC7_ARUDO</name>
<organism evidence="1">
    <name type="scientific">Arundo donax</name>
    <name type="common">Giant reed</name>
    <name type="synonym">Donax arundinaceus</name>
    <dbReference type="NCBI Taxonomy" id="35708"/>
    <lineage>
        <taxon>Eukaryota</taxon>
        <taxon>Viridiplantae</taxon>
        <taxon>Streptophyta</taxon>
        <taxon>Embryophyta</taxon>
        <taxon>Tracheophyta</taxon>
        <taxon>Spermatophyta</taxon>
        <taxon>Magnoliopsida</taxon>
        <taxon>Liliopsida</taxon>
        <taxon>Poales</taxon>
        <taxon>Poaceae</taxon>
        <taxon>PACMAD clade</taxon>
        <taxon>Arundinoideae</taxon>
        <taxon>Arundineae</taxon>
        <taxon>Arundo</taxon>
    </lineage>
</organism>
<reference evidence="1" key="2">
    <citation type="journal article" date="2015" name="Data Brief">
        <title>Shoot transcriptome of the giant reed, Arundo donax.</title>
        <authorList>
            <person name="Barrero R.A."/>
            <person name="Guerrero F.D."/>
            <person name="Moolhuijzen P."/>
            <person name="Goolsby J.A."/>
            <person name="Tidwell J."/>
            <person name="Bellgard S.E."/>
            <person name="Bellgard M.I."/>
        </authorList>
    </citation>
    <scope>NUCLEOTIDE SEQUENCE</scope>
    <source>
        <tissue evidence="1">Shoot tissue taken approximately 20 cm above the soil surface</tissue>
    </source>
</reference>
<evidence type="ECO:0000313" key="1">
    <source>
        <dbReference type="EMBL" id="JAD46862.1"/>
    </source>
</evidence>
<dbReference type="EMBL" id="GBRH01251033">
    <property type="protein sequence ID" value="JAD46862.1"/>
    <property type="molecule type" value="Transcribed_RNA"/>
</dbReference>